<keyword evidence="5 7" id="KW-1133">Transmembrane helix</keyword>
<evidence type="ECO:0000256" key="4">
    <source>
        <dbReference type="ARBA" id="ARBA00022692"/>
    </source>
</evidence>
<dbReference type="Pfam" id="PF00528">
    <property type="entry name" value="BPD_transp_1"/>
    <property type="match status" value="1"/>
</dbReference>
<evidence type="ECO:0000313" key="10">
    <source>
        <dbReference type="Proteomes" id="UP001519921"/>
    </source>
</evidence>
<dbReference type="CDD" id="cd06261">
    <property type="entry name" value="TM_PBP2"/>
    <property type="match status" value="1"/>
</dbReference>
<feature type="transmembrane region" description="Helical" evidence="7">
    <location>
        <begin position="94"/>
        <end position="117"/>
    </location>
</feature>
<evidence type="ECO:0000256" key="2">
    <source>
        <dbReference type="ARBA" id="ARBA00022448"/>
    </source>
</evidence>
<feature type="transmembrane region" description="Helical" evidence="7">
    <location>
        <begin position="272"/>
        <end position="291"/>
    </location>
</feature>
<dbReference type="PANTHER" id="PTHR43744:SF8">
    <property type="entry name" value="SN-GLYCEROL-3-PHOSPHATE TRANSPORT SYSTEM PERMEASE PROTEIN UGPE"/>
    <property type="match status" value="1"/>
</dbReference>
<accession>A0ABS7AK64</accession>
<dbReference type="PANTHER" id="PTHR43744">
    <property type="entry name" value="ABC TRANSPORTER PERMEASE PROTEIN MG189-RELATED-RELATED"/>
    <property type="match status" value="1"/>
</dbReference>
<keyword evidence="6 7" id="KW-0472">Membrane</keyword>
<feature type="transmembrane region" description="Helical" evidence="7">
    <location>
        <begin position="33"/>
        <end position="53"/>
    </location>
</feature>
<keyword evidence="10" id="KW-1185">Reference proteome</keyword>
<dbReference type="Proteomes" id="UP001519921">
    <property type="component" value="Unassembled WGS sequence"/>
</dbReference>
<dbReference type="InterPro" id="IPR035906">
    <property type="entry name" value="MetI-like_sf"/>
</dbReference>
<organism evidence="9 10">
    <name type="scientific">Clostridium weizhouense</name>
    <dbReference type="NCBI Taxonomy" id="2859781"/>
    <lineage>
        <taxon>Bacteria</taxon>
        <taxon>Bacillati</taxon>
        <taxon>Bacillota</taxon>
        <taxon>Clostridia</taxon>
        <taxon>Eubacteriales</taxon>
        <taxon>Clostridiaceae</taxon>
        <taxon>Clostridium</taxon>
    </lineage>
</organism>
<dbReference type="EMBL" id="JAHXPT010000002">
    <property type="protein sequence ID" value="MBW6409044.1"/>
    <property type="molecule type" value="Genomic_DNA"/>
</dbReference>
<evidence type="ECO:0000313" key="9">
    <source>
        <dbReference type="EMBL" id="MBW6409044.1"/>
    </source>
</evidence>
<keyword evidence="2 7" id="KW-0813">Transport</keyword>
<keyword evidence="4 7" id="KW-0812">Transmembrane</keyword>
<feature type="domain" description="ABC transmembrane type-1" evidence="8">
    <location>
        <begin position="94"/>
        <end position="291"/>
    </location>
</feature>
<dbReference type="SUPFAM" id="SSF161098">
    <property type="entry name" value="MetI-like"/>
    <property type="match status" value="1"/>
</dbReference>
<evidence type="ECO:0000256" key="3">
    <source>
        <dbReference type="ARBA" id="ARBA00022475"/>
    </source>
</evidence>
<evidence type="ECO:0000259" key="8">
    <source>
        <dbReference type="PROSITE" id="PS50928"/>
    </source>
</evidence>
<dbReference type="Gene3D" id="1.10.3720.10">
    <property type="entry name" value="MetI-like"/>
    <property type="match status" value="1"/>
</dbReference>
<evidence type="ECO:0000256" key="1">
    <source>
        <dbReference type="ARBA" id="ARBA00004651"/>
    </source>
</evidence>
<dbReference type="PROSITE" id="PS50928">
    <property type="entry name" value="ABC_TM1"/>
    <property type="match status" value="1"/>
</dbReference>
<evidence type="ECO:0000256" key="7">
    <source>
        <dbReference type="RuleBase" id="RU363032"/>
    </source>
</evidence>
<reference evidence="9 10" key="1">
    <citation type="submission" date="2021-07" db="EMBL/GenBank/DDBJ databases">
        <title>Clostridium weizhouense sp. nov., an anaerobic bacterium isolated from activated sludge of Petroleum wastewater.</title>
        <authorList>
            <person name="Li Q."/>
        </authorList>
    </citation>
    <scope>NUCLEOTIDE SEQUENCE [LARGE SCALE GENOMIC DNA]</scope>
    <source>
        <strain evidence="9 10">YB-6</strain>
    </source>
</reference>
<sequence>MQTNVIKDDKITTNISTKKSKKLTTLNGYGKKLGFLEILTWLLLILYLAPFYLMFINSFKTRREIFTNTTGLPAIWNFSNYADAVSRINMGSALINSVIISVVSVALIVLFSSMASWALVRSNSKISSVIFYLFVAAMVVPFQAVMLPLVNWMGKLSIDSINFSMLGTHYGLIFMYIGFGSSMSIFLYHGVIKGIPKEIEEAAIIDGCSKWKVYTKVVLPLLKPTTVTVSVLNGIWIWNDFLLPFLTVNGKINTVPLAMNNFFGAFSKQWELAMAALILAIIPIILFYFFVQKQIIAGIVQGSIK</sequence>
<gene>
    <name evidence="9" type="ORF">KYD98_02975</name>
</gene>
<protein>
    <submittedName>
        <fullName evidence="9">Carbohydrate ABC transporter permease</fullName>
    </submittedName>
</protein>
<dbReference type="InterPro" id="IPR000515">
    <property type="entry name" value="MetI-like"/>
</dbReference>
<feature type="transmembrane region" description="Helical" evidence="7">
    <location>
        <begin position="213"/>
        <end position="238"/>
    </location>
</feature>
<dbReference type="RefSeq" id="WP_219778103.1">
    <property type="nucleotide sequence ID" value="NZ_JAHXPT010000002.1"/>
</dbReference>
<comment type="similarity">
    <text evidence="7">Belongs to the binding-protein-dependent transport system permease family.</text>
</comment>
<evidence type="ECO:0000256" key="6">
    <source>
        <dbReference type="ARBA" id="ARBA00023136"/>
    </source>
</evidence>
<feature type="transmembrane region" description="Helical" evidence="7">
    <location>
        <begin position="129"/>
        <end position="150"/>
    </location>
</feature>
<feature type="transmembrane region" description="Helical" evidence="7">
    <location>
        <begin position="170"/>
        <end position="192"/>
    </location>
</feature>
<comment type="caution">
    <text evidence="9">The sequence shown here is derived from an EMBL/GenBank/DDBJ whole genome shotgun (WGS) entry which is preliminary data.</text>
</comment>
<name>A0ABS7AK64_9CLOT</name>
<keyword evidence="3" id="KW-1003">Cell membrane</keyword>
<comment type="subcellular location">
    <subcellularLocation>
        <location evidence="1 7">Cell membrane</location>
        <topology evidence="1 7">Multi-pass membrane protein</topology>
    </subcellularLocation>
</comment>
<evidence type="ECO:0000256" key="5">
    <source>
        <dbReference type="ARBA" id="ARBA00022989"/>
    </source>
</evidence>
<proteinExistence type="inferred from homology"/>